<dbReference type="Proteomes" id="UP001469553">
    <property type="component" value="Unassembled WGS sequence"/>
</dbReference>
<gene>
    <name evidence="2" type="ORF">AMECASPLE_000424</name>
</gene>
<evidence type="ECO:0000256" key="1">
    <source>
        <dbReference type="SAM" id="MobiDB-lite"/>
    </source>
</evidence>
<sequence length="126" mass="13682">MFPDPNVIPGNITIPLVSPLVLGWVRLTRHCKESKGDGTHLSSTPQSSLRDPVTAETDFTKRGVGGEGRMTPPIFFRNRSAEGGTPRMGLTAASQKMCNAQKVGGTMPLLQDNRSIMRNGMEFDPL</sequence>
<accession>A0ABV0YWA5</accession>
<proteinExistence type="predicted"/>
<feature type="compositionally biased region" description="Polar residues" evidence="1">
    <location>
        <begin position="40"/>
        <end position="49"/>
    </location>
</feature>
<keyword evidence="3" id="KW-1185">Reference proteome</keyword>
<feature type="region of interest" description="Disordered" evidence="1">
    <location>
        <begin position="33"/>
        <end position="91"/>
    </location>
</feature>
<protein>
    <submittedName>
        <fullName evidence="2">Uncharacterized protein</fullName>
    </submittedName>
</protein>
<dbReference type="EMBL" id="JAHRIP010047037">
    <property type="protein sequence ID" value="MEQ2297981.1"/>
    <property type="molecule type" value="Genomic_DNA"/>
</dbReference>
<reference evidence="2 3" key="1">
    <citation type="submission" date="2021-06" db="EMBL/GenBank/DDBJ databases">
        <authorList>
            <person name="Palmer J.M."/>
        </authorList>
    </citation>
    <scope>NUCLEOTIDE SEQUENCE [LARGE SCALE GENOMIC DNA]</scope>
    <source>
        <strain evidence="2 3">AS_MEX2019</strain>
        <tissue evidence="2">Muscle</tissue>
    </source>
</reference>
<comment type="caution">
    <text evidence="2">The sequence shown here is derived from an EMBL/GenBank/DDBJ whole genome shotgun (WGS) entry which is preliminary data.</text>
</comment>
<organism evidence="2 3">
    <name type="scientific">Ameca splendens</name>
    <dbReference type="NCBI Taxonomy" id="208324"/>
    <lineage>
        <taxon>Eukaryota</taxon>
        <taxon>Metazoa</taxon>
        <taxon>Chordata</taxon>
        <taxon>Craniata</taxon>
        <taxon>Vertebrata</taxon>
        <taxon>Euteleostomi</taxon>
        <taxon>Actinopterygii</taxon>
        <taxon>Neopterygii</taxon>
        <taxon>Teleostei</taxon>
        <taxon>Neoteleostei</taxon>
        <taxon>Acanthomorphata</taxon>
        <taxon>Ovalentaria</taxon>
        <taxon>Atherinomorphae</taxon>
        <taxon>Cyprinodontiformes</taxon>
        <taxon>Goodeidae</taxon>
        <taxon>Ameca</taxon>
    </lineage>
</organism>
<evidence type="ECO:0000313" key="3">
    <source>
        <dbReference type="Proteomes" id="UP001469553"/>
    </source>
</evidence>
<evidence type="ECO:0000313" key="2">
    <source>
        <dbReference type="EMBL" id="MEQ2297981.1"/>
    </source>
</evidence>
<name>A0ABV0YWA5_9TELE</name>